<dbReference type="EMBL" id="JAFBDT010000001">
    <property type="protein sequence ID" value="MBM7560540.1"/>
    <property type="molecule type" value="Genomic_DNA"/>
</dbReference>
<dbReference type="InterPro" id="IPR036457">
    <property type="entry name" value="PPM-type-like_dom_sf"/>
</dbReference>
<keyword evidence="2" id="KW-0378">Hydrolase</keyword>
<evidence type="ECO:0000313" key="3">
    <source>
        <dbReference type="Proteomes" id="UP000767854"/>
    </source>
</evidence>
<protein>
    <submittedName>
        <fullName evidence="2">Protein phosphatase</fullName>
        <ecNumber evidence="2">3.1.3.16</ecNumber>
    </submittedName>
</protein>
<feature type="domain" description="PPM-type phosphatase" evidence="1">
    <location>
        <begin position="2"/>
        <end position="237"/>
    </location>
</feature>
<dbReference type="GO" id="GO:0004722">
    <property type="term" value="F:protein serine/threonine phosphatase activity"/>
    <property type="evidence" value="ECO:0007669"/>
    <property type="project" value="UniProtKB-EC"/>
</dbReference>
<dbReference type="Proteomes" id="UP000767854">
    <property type="component" value="Unassembled WGS sequence"/>
</dbReference>
<dbReference type="InterPro" id="IPR001932">
    <property type="entry name" value="PPM-type_phosphatase-like_dom"/>
</dbReference>
<dbReference type="NCBIfam" id="NF033484">
    <property type="entry name" value="Stp1_PP2C_phos"/>
    <property type="match status" value="1"/>
</dbReference>
<dbReference type="CDD" id="cd00143">
    <property type="entry name" value="PP2Cc"/>
    <property type="match status" value="1"/>
</dbReference>
<name>A0ABS2MMC8_9FIRM</name>
<comment type="caution">
    <text evidence="2">The sequence shown here is derived from an EMBL/GenBank/DDBJ whole genome shotgun (WGS) entry which is preliminary data.</text>
</comment>
<keyword evidence="3" id="KW-1185">Reference proteome</keyword>
<dbReference type="SUPFAM" id="SSF81606">
    <property type="entry name" value="PP2C-like"/>
    <property type="match status" value="1"/>
</dbReference>
<accession>A0ABS2MMC8</accession>
<proteinExistence type="predicted"/>
<evidence type="ECO:0000313" key="2">
    <source>
        <dbReference type="EMBL" id="MBM7560540.1"/>
    </source>
</evidence>
<gene>
    <name evidence="2" type="ORF">JOC49_000049</name>
</gene>
<evidence type="ECO:0000259" key="1">
    <source>
        <dbReference type="PROSITE" id="PS51746"/>
    </source>
</evidence>
<sequence>MNVNGLTDRGVKRSNNEDYFIVNEALKLYIVADGMGGYKAGEVAAEIAAKTISNEIERRIHENTFEFQTQIDEILAIANQSILDYVEENPACRGMGTTIVVVWIDNETLHVANVGDSRCYALSDNALIQLTKDHSLVAELVKIGSISIEEAEQHPDKNIITSALGVETKFDLFKQAFAIKKYAYLLICSDGLTNMVSSEEILRIFKTAEFNVIPAKLIECANNNGGKDNITVICVDIKGGRI</sequence>
<dbReference type="PANTHER" id="PTHR47992">
    <property type="entry name" value="PROTEIN PHOSPHATASE"/>
    <property type="match status" value="1"/>
</dbReference>
<dbReference type="RefSeq" id="WP_204661055.1">
    <property type="nucleotide sequence ID" value="NZ_JAFBDT010000001.1"/>
</dbReference>
<dbReference type="Gene3D" id="3.60.40.10">
    <property type="entry name" value="PPM-type phosphatase domain"/>
    <property type="match status" value="1"/>
</dbReference>
<organism evidence="2 3">
    <name type="scientific">Fusibacter tunisiensis</name>
    <dbReference type="NCBI Taxonomy" id="1008308"/>
    <lineage>
        <taxon>Bacteria</taxon>
        <taxon>Bacillati</taxon>
        <taxon>Bacillota</taxon>
        <taxon>Clostridia</taxon>
        <taxon>Eubacteriales</taxon>
        <taxon>Eubacteriales Family XII. Incertae Sedis</taxon>
        <taxon>Fusibacter</taxon>
    </lineage>
</organism>
<dbReference type="Pfam" id="PF13672">
    <property type="entry name" value="PP2C_2"/>
    <property type="match status" value="1"/>
</dbReference>
<dbReference type="SMART" id="SM00331">
    <property type="entry name" value="PP2C_SIG"/>
    <property type="match status" value="1"/>
</dbReference>
<reference evidence="2 3" key="1">
    <citation type="submission" date="2021-01" db="EMBL/GenBank/DDBJ databases">
        <title>Genomic Encyclopedia of Type Strains, Phase IV (KMG-IV): sequencing the most valuable type-strain genomes for metagenomic binning, comparative biology and taxonomic classification.</title>
        <authorList>
            <person name="Goeker M."/>
        </authorList>
    </citation>
    <scope>NUCLEOTIDE SEQUENCE [LARGE SCALE GENOMIC DNA]</scope>
    <source>
        <strain evidence="2 3">DSM 24436</strain>
    </source>
</reference>
<dbReference type="PROSITE" id="PS51746">
    <property type="entry name" value="PPM_2"/>
    <property type="match status" value="1"/>
</dbReference>
<dbReference type="SMART" id="SM00332">
    <property type="entry name" value="PP2Cc"/>
    <property type="match status" value="1"/>
</dbReference>
<dbReference type="EC" id="3.1.3.16" evidence="2"/>
<dbReference type="InterPro" id="IPR015655">
    <property type="entry name" value="PP2C"/>
</dbReference>